<gene>
    <name evidence="2" type="ORF">GCM10011289_14630</name>
</gene>
<reference evidence="2" key="2">
    <citation type="submission" date="2020-09" db="EMBL/GenBank/DDBJ databases">
        <authorList>
            <person name="Sun Q."/>
            <person name="Kim S."/>
        </authorList>
    </citation>
    <scope>NUCLEOTIDE SEQUENCE</scope>
    <source>
        <strain evidence="2">KCTC 32182</strain>
    </source>
</reference>
<dbReference type="GO" id="GO:0008081">
    <property type="term" value="F:phosphoric diester hydrolase activity"/>
    <property type="evidence" value="ECO:0007669"/>
    <property type="project" value="UniProtKB-ARBA"/>
</dbReference>
<dbReference type="AlphaFoldDB" id="A0A918U8R3"/>
<dbReference type="NCBIfam" id="TIGR00277">
    <property type="entry name" value="HDIG"/>
    <property type="match status" value="1"/>
</dbReference>
<dbReference type="Gene3D" id="1.10.3210.10">
    <property type="entry name" value="Hypothetical protein af1432"/>
    <property type="match status" value="1"/>
</dbReference>
<keyword evidence="3" id="KW-1185">Reference proteome</keyword>
<dbReference type="Proteomes" id="UP000645257">
    <property type="component" value="Unassembled WGS sequence"/>
</dbReference>
<evidence type="ECO:0000259" key="1">
    <source>
        <dbReference type="PROSITE" id="PS51832"/>
    </source>
</evidence>
<dbReference type="Pfam" id="PF13487">
    <property type="entry name" value="HD_5"/>
    <property type="match status" value="1"/>
</dbReference>
<accession>A0A918U8R3</accession>
<feature type="domain" description="HD-GYP" evidence="1">
    <location>
        <begin position="161"/>
        <end position="357"/>
    </location>
</feature>
<dbReference type="SMART" id="SM00471">
    <property type="entry name" value="HDc"/>
    <property type="match status" value="1"/>
</dbReference>
<evidence type="ECO:0000313" key="3">
    <source>
        <dbReference type="Proteomes" id="UP000645257"/>
    </source>
</evidence>
<dbReference type="EMBL" id="BMYX01000006">
    <property type="protein sequence ID" value="GGY12506.1"/>
    <property type="molecule type" value="Genomic_DNA"/>
</dbReference>
<reference evidence="2" key="1">
    <citation type="journal article" date="2014" name="Int. J. Syst. Evol. Microbiol.">
        <title>Complete genome sequence of Corynebacterium casei LMG S-19264T (=DSM 44701T), isolated from a smear-ripened cheese.</title>
        <authorList>
            <consortium name="US DOE Joint Genome Institute (JGI-PGF)"/>
            <person name="Walter F."/>
            <person name="Albersmeier A."/>
            <person name="Kalinowski J."/>
            <person name="Ruckert C."/>
        </authorList>
    </citation>
    <scope>NUCLEOTIDE SEQUENCE</scope>
    <source>
        <strain evidence="2">KCTC 32182</strain>
    </source>
</reference>
<dbReference type="InterPro" id="IPR003607">
    <property type="entry name" value="HD/PDEase_dom"/>
</dbReference>
<dbReference type="PROSITE" id="PS51832">
    <property type="entry name" value="HD_GYP"/>
    <property type="match status" value="1"/>
</dbReference>
<dbReference type="Pfam" id="PF11871">
    <property type="entry name" value="DUF3391"/>
    <property type="match status" value="1"/>
</dbReference>
<dbReference type="PANTHER" id="PTHR43155:SF2">
    <property type="entry name" value="CYCLIC DI-GMP PHOSPHODIESTERASE PA4108"/>
    <property type="match status" value="1"/>
</dbReference>
<dbReference type="InterPro" id="IPR037522">
    <property type="entry name" value="HD_GYP_dom"/>
</dbReference>
<evidence type="ECO:0000313" key="2">
    <source>
        <dbReference type="EMBL" id="GGY12506.1"/>
    </source>
</evidence>
<dbReference type="InterPro" id="IPR006675">
    <property type="entry name" value="HDIG_dom"/>
</dbReference>
<comment type="caution">
    <text evidence="2">The sequence shown here is derived from an EMBL/GenBank/DDBJ whole genome shotgun (WGS) entry which is preliminary data.</text>
</comment>
<sequence length="425" mass="47748">MLLKSATQALLLQLSRFLSGSPMIKRIHISDLRVGMFIHDLNCDWMSHPFLRSRFRLENEADIAKIQSAGIHELYIDTSRGLDADAPTAQEVKRQLESEILEIATREKGIERRVDAREEIGRAKQVHEEAHQIIRSVLHDARLGRQVELENITPSVERMTHSILRNNGALLSLCRIKDKDDYTFLHSVSVGALMVSFCNALGMDKETIHHAGIGGMLHDIGKMKVPDEILNKPGRLTENEFSVMKCHVVESRRILTATSGISQTAIDVASQHHERHDGSGYPEGLEGDEISQLGQMAAIVDVYDALTSDRCYHEGMPPTDALRKIYEWSKFHFNPALVQSFMRCIGIYPVGALVRLESGRLAVVVEQNADKLAQPKVKVFFSLRGNGYIPPEILDLARPVGFGGGDRIVRHESPEKWKIDPLRFL</sequence>
<dbReference type="InterPro" id="IPR021812">
    <property type="entry name" value="DUF3391"/>
</dbReference>
<name>A0A918U8R3_9NEIS</name>
<organism evidence="2 3">
    <name type="scientific">Paludibacterium paludis</name>
    <dbReference type="NCBI Taxonomy" id="1225769"/>
    <lineage>
        <taxon>Bacteria</taxon>
        <taxon>Pseudomonadati</taxon>
        <taxon>Pseudomonadota</taxon>
        <taxon>Betaproteobacteria</taxon>
        <taxon>Neisseriales</taxon>
        <taxon>Chromobacteriaceae</taxon>
        <taxon>Paludibacterium</taxon>
    </lineage>
</organism>
<dbReference type="PANTHER" id="PTHR43155">
    <property type="entry name" value="CYCLIC DI-GMP PHOSPHODIESTERASE PA4108-RELATED"/>
    <property type="match status" value="1"/>
</dbReference>
<protein>
    <submittedName>
        <fullName evidence="2">Cyclic di-GMP phosphodiesterase</fullName>
    </submittedName>
</protein>
<proteinExistence type="predicted"/>
<dbReference type="CDD" id="cd00077">
    <property type="entry name" value="HDc"/>
    <property type="match status" value="1"/>
</dbReference>
<dbReference type="SUPFAM" id="SSF109604">
    <property type="entry name" value="HD-domain/PDEase-like"/>
    <property type="match status" value="1"/>
</dbReference>